<dbReference type="Proteomes" id="UP000193978">
    <property type="component" value="Chromosome"/>
</dbReference>
<keyword evidence="8" id="KW-1185">Reference proteome</keyword>
<feature type="transmembrane region" description="Helical" evidence="6">
    <location>
        <begin position="36"/>
        <end position="57"/>
    </location>
</feature>
<evidence type="ECO:0000256" key="3">
    <source>
        <dbReference type="ARBA" id="ARBA00022989"/>
    </source>
</evidence>
<dbReference type="SUPFAM" id="SSF74653">
    <property type="entry name" value="TolA/TonB C-terminal domain"/>
    <property type="match status" value="1"/>
</dbReference>
<feature type="region of interest" description="Disordered" evidence="5">
    <location>
        <begin position="1"/>
        <end position="29"/>
    </location>
</feature>
<protein>
    <recommendedName>
        <fullName evidence="9">Energy transducer TonB</fullName>
    </recommendedName>
</protein>
<evidence type="ECO:0000256" key="2">
    <source>
        <dbReference type="ARBA" id="ARBA00022692"/>
    </source>
</evidence>
<name>A0A1W6MQP5_9HYPH</name>
<dbReference type="InterPro" id="IPR006260">
    <property type="entry name" value="TonB/TolA_C"/>
</dbReference>
<organism evidence="7 8">
    <name type="scientific">Methylocystis bryophila</name>
    <dbReference type="NCBI Taxonomy" id="655015"/>
    <lineage>
        <taxon>Bacteria</taxon>
        <taxon>Pseudomonadati</taxon>
        <taxon>Pseudomonadota</taxon>
        <taxon>Alphaproteobacteria</taxon>
        <taxon>Hyphomicrobiales</taxon>
        <taxon>Methylocystaceae</taxon>
        <taxon>Methylocystis</taxon>
    </lineage>
</organism>
<accession>A0A1W6MQP5</accession>
<evidence type="ECO:0000313" key="7">
    <source>
        <dbReference type="EMBL" id="ARN79921.1"/>
    </source>
</evidence>
<dbReference type="NCBIfam" id="TIGR01352">
    <property type="entry name" value="tonB_Cterm"/>
    <property type="match status" value="1"/>
</dbReference>
<reference evidence="7 8" key="1">
    <citation type="submission" date="2017-02" db="EMBL/GenBank/DDBJ databases">
        <authorList>
            <person name="Peterson S.W."/>
        </authorList>
    </citation>
    <scope>NUCLEOTIDE SEQUENCE [LARGE SCALE GENOMIC DNA]</scope>
    <source>
        <strain evidence="7 8">S285</strain>
    </source>
</reference>
<dbReference type="STRING" id="655015.B1812_01230"/>
<evidence type="ECO:0000256" key="6">
    <source>
        <dbReference type="SAM" id="Phobius"/>
    </source>
</evidence>
<comment type="subcellular location">
    <subcellularLocation>
        <location evidence="1">Membrane</location>
        <topology evidence="1">Single-pass membrane protein</topology>
    </subcellularLocation>
</comment>
<dbReference type="GO" id="GO:0016020">
    <property type="term" value="C:membrane"/>
    <property type="evidence" value="ECO:0007669"/>
    <property type="project" value="UniProtKB-SubCell"/>
</dbReference>
<dbReference type="OrthoDB" id="8448839at2"/>
<evidence type="ECO:0000256" key="1">
    <source>
        <dbReference type="ARBA" id="ARBA00004167"/>
    </source>
</evidence>
<dbReference type="EMBL" id="CP019948">
    <property type="protein sequence ID" value="ARN79921.1"/>
    <property type="molecule type" value="Genomic_DNA"/>
</dbReference>
<dbReference type="RefSeq" id="WP_085769972.1">
    <property type="nucleotide sequence ID" value="NZ_AP027149.1"/>
</dbReference>
<keyword evidence="3 6" id="KW-1133">Transmembrane helix</keyword>
<feature type="compositionally biased region" description="Low complexity" evidence="5">
    <location>
        <begin position="81"/>
        <end position="91"/>
    </location>
</feature>
<evidence type="ECO:0008006" key="9">
    <source>
        <dbReference type="Google" id="ProtNLM"/>
    </source>
</evidence>
<evidence type="ECO:0000256" key="4">
    <source>
        <dbReference type="ARBA" id="ARBA00023136"/>
    </source>
</evidence>
<evidence type="ECO:0000313" key="8">
    <source>
        <dbReference type="Proteomes" id="UP000193978"/>
    </source>
</evidence>
<keyword evidence="2 6" id="KW-0812">Transmembrane</keyword>
<feature type="region of interest" description="Disordered" evidence="5">
    <location>
        <begin position="73"/>
        <end position="216"/>
    </location>
</feature>
<feature type="compositionally biased region" description="Low complexity" evidence="5">
    <location>
        <begin position="158"/>
        <end position="173"/>
    </location>
</feature>
<proteinExistence type="predicted"/>
<evidence type="ECO:0000256" key="5">
    <source>
        <dbReference type="SAM" id="MobiDB-lite"/>
    </source>
</evidence>
<dbReference type="AlphaFoldDB" id="A0A1W6MQP5"/>
<gene>
    <name evidence="7" type="ORF">B1812_01230</name>
</gene>
<feature type="compositionally biased region" description="Basic and acidic residues" evidence="5">
    <location>
        <begin position="196"/>
        <end position="208"/>
    </location>
</feature>
<dbReference type="Pfam" id="PF13103">
    <property type="entry name" value="TonB_2"/>
    <property type="match status" value="1"/>
</dbReference>
<sequence length="329" mass="36327">MSVMSQSLTLKRLTAAPEEGPKRDRLPSSRKRQARLFAIVLFIHVFLLSALVAVDWVSRPLALVEEEIPVEVVTEPPPEPEAQQPPAQQAQEEPKPPEQQQQEKIKQKLTLDEKPAYDAPRAENKEKVEREAPDEETRAQRQARPDEHTAEKPEEQPQKPQQEMQQDPGEQQGATDAAEEDKREAEITKQAAPRPTETRESMFGKPDPKAAIGPKQKSVAQLLASLEPTPHYRLGGAAKVAPISGGTAAPTYFSVVLGYILRKFHPGGGRQETGSIVFFVDPNGNLMHQALRKSSGSSSRDQEALAALHRAQPFPPTPTGTSIGMVWNY</sequence>
<keyword evidence="4 6" id="KW-0472">Membrane</keyword>
<dbReference type="Gene3D" id="3.30.1150.10">
    <property type="match status" value="1"/>
</dbReference>
<feature type="compositionally biased region" description="Basic and acidic residues" evidence="5">
    <location>
        <begin position="92"/>
        <end position="157"/>
    </location>
</feature>
<dbReference type="KEGG" id="mbry:B1812_01230"/>